<evidence type="ECO:0000313" key="2">
    <source>
        <dbReference type="EMBL" id="KZV53139.1"/>
    </source>
</evidence>
<reference evidence="2 3" key="1">
    <citation type="journal article" date="2015" name="Proc. Natl. Acad. Sci. U.S.A.">
        <title>The resurrection genome of Boea hygrometrica: A blueprint for survival of dehydration.</title>
        <authorList>
            <person name="Xiao L."/>
            <person name="Yang G."/>
            <person name="Zhang L."/>
            <person name="Yang X."/>
            <person name="Zhao S."/>
            <person name="Ji Z."/>
            <person name="Zhou Q."/>
            <person name="Hu M."/>
            <person name="Wang Y."/>
            <person name="Chen M."/>
            <person name="Xu Y."/>
            <person name="Jin H."/>
            <person name="Xiao X."/>
            <person name="Hu G."/>
            <person name="Bao F."/>
            <person name="Hu Y."/>
            <person name="Wan P."/>
            <person name="Li L."/>
            <person name="Deng X."/>
            <person name="Kuang T."/>
            <person name="Xiang C."/>
            <person name="Zhu J.K."/>
            <person name="Oliver M.J."/>
            <person name="He Y."/>
        </authorList>
    </citation>
    <scope>NUCLEOTIDE SEQUENCE [LARGE SCALE GENOMIC DNA]</scope>
    <source>
        <strain evidence="3">cv. XS01</strain>
    </source>
</reference>
<feature type="region of interest" description="Disordered" evidence="1">
    <location>
        <begin position="80"/>
        <end position="99"/>
    </location>
</feature>
<gene>
    <name evidence="2" type="ORF">F511_16474</name>
</gene>
<dbReference type="AlphaFoldDB" id="A0A2Z7D473"/>
<evidence type="ECO:0000313" key="3">
    <source>
        <dbReference type="Proteomes" id="UP000250235"/>
    </source>
</evidence>
<feature type="compositionally biased region" description="Low complexity" evidence="1">
    <location>
        <begin position="88"/>
        <end position="99"/>
    </location>
</feature>
<evidence type="ECO:0000256" key="1">
    <source>
        <dbReference type="SAM" id="MobiDB-lite"/>
    </source>
</evidence>
<dbReference type="EMBL" id="KQ990531">
    <property type="protein sequence ID" value="KZV53139.1"/>
    <property type="molecule type" value="Genomic_DNA"/>
</dbReference>
<proteinExistence type="predicted"/>
<name>A0A2Z7D473_9LAMI</name>
<accession>A0A2Z7D473</accession>
<keyword evidence="3" id="KW-1185">Reference proteome</keyword>
<protein>
    <submittedName>
        <fullName evidence="2">Uncharacterized protein</fullName>
    </submittedName>
</protein>
<dbReference type="Proteomes" id="UP000250235">
    <property type="component" value="Unassembled WGS sequence"/>
</dbReference>
<feature type="region of interest" description="Disordered" evidence="1">
    <location>
        <begin position="28"/>
        <end position="64"/>
    </location>
</feature>
<sequence length="346" mass="39270">MKPKKDDKKSYYKRRDWSIRKMFRKNNNDHKLLAAEESSSKWADTDSEESTSSNSSGESEQEKVHCLVADDSNRKLHEAQKPLDDKSGLGFSSKASSSGEKNTQLDLAYDKFKKMDFVKARVIHDTVGIRITPPGEAAEEQINMCRETINTMNNSKIYDIHRMFKTLPCWHLCLAPTGFVKKTALHAGLSIASPESSSTTIDLSSCVWVHNHCVWKSLRCVWVNEACDWILRLVINAKSICRIFSARAKRCRINLCKRHRFAIAISKYHLLVNSSLRLDLLLYDVASFLRLDVQATCWYLATAGLKPSADCDDVTDDVINAKPSADSSARRRFIFFTSLYLLIANC</sequence>
<organism evidence="2 3">
    <name type="scientific">Dorcoceras hygrometricum</name>
    <dbReference type="NCBI Taxonomy" id="472368"/>
    <lineage>
        <taxon>Eukaryota</taxon>
        <taxon>Viridiplantae</taxon>
        <taxon>Streptophyta</taxon>
        <taxon>Embryophyta</taxon>
        <taxon>Tracheophyta</taxon>
        <taxon>Spermatophyta</taxon>
        <taxon>Magnoliopsida</taxon>
        <taxon>eudicotyledons</taxon>
        <taxon>Gunneridae</taxon>
        <taxon>Pentapetalae</taxon>
        <taxon>asterids</taxon>
        <taxon>lamiids</taxon>
        <taxon>Lamiales</taxon>
        <taxon>Gesneriaceae</taxon>
        <taxon>Didymocarpoideae</taxon>
        <taxon>Trichosporeae</taxon>
        <taxon>Loxocarpinae</taxon>
        <taxon>Dorcoceras</taxon>
    </lineage>
</organism>